<reference evidence="3 4" key="1">
    <citation type="submission" date="2017-03" db="EMBL/GenBank/DDBJ databases">
        <title>Whole genome sequences of fourteen strains of Bradyrhizobium canariense and one strain of Bradyrhizobium japonicum isolated from Lupinus (Papilionoideae: Genisteae) species in Algeria.</title>
        <authorList>
            <person name="Crovadore J."/>
            <person name="Chekireb D."/>
            <person name="Brachmann A."/>
            <person name="Chablais R."/>
            <person name="Cochard B."/>
            <person name="Lefort F."/>
        </authorList>
    </citation>
    <scope>NUCLEOTIDE SEQUENCE [LARGE SCALE GENOMIC DNA]</scope>
    <source>
        <strain evidence="3 4">UBMA197</strain>
    </source>
</reference>
<gene>
    <name evidence="3" type="ORF">BSZ19_35640</name>
</gene>
<dbReference type="InterPro" id="IPR029017">
    <property type="entry name" value="Enolase-like_N"/>
</dbReference>
<keyword evidence="1" id="KW-0456">Lyase</keyword>
<evidence type="ECO:0000313" key="3">
    <source>
        <dbReference type="EMBL" id="OSJ26653.1"/>
    </source>
</evidence>
<accession>A0A1Y2JH83</accession>
<dbReference type="Pfam" id="PF02746">
    <property type="entry name" value="MR_MLE_N"/>
    <property type="match status" value="1"/>
</dbReference>
<dbReference type="Pfam" id="PF13378">
    <property type="entry name" value="MR_MLE_C"/>
    <property type="match status" value="1"/>
</dbReference>
<dbReference type="InterPro" id="IPR034593">
    <property type="entry name" value="DgoD-like"/>
</dbReference>
<dbReference type="InterPro" id="IPR036849">
    <property type="entry name" value="Enolase-like_C_sf"/>
</dbReference>
<dbReference type="Proteomes" id="UP000193335">
    <property type="component" value="Unassembled WGS sequence"/>
</dbReference>
<protein>
    <submittedName>
        <fullName evidence="3">L-alanine-DL-glutamate epimerase</fullName>
    </submittedName>
</protein>
<dbReference type="EMBL" id="NAFL01000276">
    <property type="protein sequence ID" value="OSJ26653.1"/>
    <property type="molecule type" value="Genomic_DNA"/>
</dbReference>
<organism evidence="3 4">
    <name type="scientific">Bradyrhizobium japonicum</name>
    <dbReference type="NCBI Taxonomy" id="375"/>
    <lineage>
        <taxon>Bacteria</taxon>
        <taxon>Pseudomonadati</taxon>
        <taxon>Pseudomonadota</taxon>
        <taxon>Alphaproteobacteria</taxon>
        <taxon>Hyphomicrobiales</taxon>
        <taxon>Nitrobacteraceae</taxon>
        <taxon>Bradyrhizobium</taxon>
    </lineage>
</organism>
<dbReference type="Gene3D" id="3.20.20.120">
    <property type="entry name" value="Enolase-like C-terminal domain"/>
    <property type="match status" value="1"/>
</dbReference>
<dbReference type="InterPro" id="IPR018110">
    <property type="entry name" value="Mandel_Rmase/mucon_lact_enz_CS"/>
</dbReference>
<dbReference type="GO" id="GO:0009063">
    <property type="term" value="P:amino acid catabolic process"/>
    <property type="evidence" value="ECO:0007669"/>
    <property type="project" value="InterPro"/>
</dbReference>
<dbReference type="CDD" id="cd03316">
    <property type="entry name" value="MR_like"/>
    <property type="match status" value="1"/>
</dbReference>
<dbReference type="PANTHER" id="PTHR48080:SF2">
    <property type="entry name" value="D-GALACTONATE DEHYDRATASE"/>
    <property type="match status" value="1"/>
</dbReference>
<dbReference type="SFLD" id="SFLDS00001">
    <property type="entry name" value="Enolase"/>
    <property type="match status" value="1"/>
</dbReference>
<dbReference type="AlphaFoldDB" id="A0A1Y2JH83"/>
<evidence type="ECO:0000313" key="4">
    <source>
        <dbReference type="Proteomes" id="UP000193335"/>
    </source>
</evidence>
<dbReference type="InterPro" id="IPR013341">
    <property type="entry name" value="Mandelate_racemase_N_dom"/>
</dbReference>
<dbReference type="PROSITE" id="PS00909">
    <property type="entry name" value="MR_MLE_2"/>
    <property type="match status" value="1"/>
</dbReference>
<dbReference type="SUPFAM" id="SSF54826">
    <property type="entry name" value="Enolase N-terminal domain-like"/>
    <property type="match status" value="1"/>
</dbReference>
<evidence type="ECO:0000259" key="2">
    <source>
        <dbReference type="SMART" id="SM00922"/>
    </source>
</evidence>
<sequence length="368" mass="39455">MKIAMIEVIVVSIPFVGGSKSAESAWGRKNAGSADSLLVKVTTEGGIIGWGEAFGFTAIPAVKAAIEQVIAPLCIGLSALNIGSLMLDVQKRLHIFGRSGAIMFGISAIDIALWDILGKATGQPLHRLLGGSPVSELTCYASLVRYTDPQLLVANVDRALADGFSHLKLHEVTVDAVREARNAAGDEVEITLDVNCPWTMRQALDMSAKLRQFNLRWLEEPIWPPENFGGLARLRREGGIPIAAGENVSTLAEFQQMLSAGAVDFVQPSPAKMGGISELQKVFSLAAASATEVMVHSFYDGPGLLASIHASAALGSKDSLVEWRYFDLEAQLYGDAMRPRNGTIAVPQGRGLGFDPDADVVRRFRVRS</sequence>
<dbReference type="SMART" id="SM00922">
    <property type="entry name" value="MR_MLE"/>
    <property type="match status" value="1"/>
</dbReference>
<comment type="caution">
    <text evidence="3">The sequence shown here is derived from an EMBL/GenBank/DDBJ whole genome shotgun (WGS) entry which is preliminary data.</text>
</comment>
<dbReference type="InterPro" id="IPR029065">
    <property type="entry name" value="Enolase_C-like"/>
</dbReference>
<dbReference type="GO" id="GO:0000287">
    <property type="term" value="F:magnesium ion binding"/>
    <property type="evidence" value="ECO:0007669"/>
    <property type="project" value="UniProtKB-ARBA"/>
</dbReference>
<feature type="domain" description="Mandelate racemase/muconate lactonizing enzyme C-terminal" evidence="2">
    <location>
        <begin position="149"/>
        <end position="241"/>
    </location>
</feature>
<evidence type="ECO:0000256" key="1">
    <source>
        <dbReference type="ARBA" id="ARBA00023239"/>
    </source>
</evidence>
<proteinExistence type="predicted"/>
<dbReference type="InterPro" id="IPR013342">
    <property type="entry name" value="Mandelate_racemase_C"/>
</dbReference>
<name>A0A1Y2JH83_BRAJP</name>
<dbReference type="SUPFAM" id="SSF51604">
    <property type="entry name" value="Enolase C-terminal domain-like"/>
    <property type="match status" value="1"/>
</dbReference>
<dbReference type="GO" id="GO:0016829">
    <property type="term" value="F:lyase activity"/>
    <property type="evidence" value="ECO:0007669"/>
    <property type="project" value="UniProtKB-KW"/>
</dbReference>
<dbReference type="Gene3D" id="3.30.390.10">
    <property type="entry name" value="Enolase-like, N-terminal domain"/>
    <property type="match status" value="1"/>
</dbReference>
<dbReference type="PANTHER" id="PTHR48080">
    <property type="entry name" value="D-GALACTONATE DEHYDRATASE-RELATED"/>
    <property type="match status" value="1"/>
</dbReference>